<gene>
    <name evidence="2" type="ORF">BXY45_1327</name>
</gene>
<keyword evidence="2" id="KW-0808">Transferase</keyword>
<dbReference type="EMBL" id="QGDQ01000032">
    <property type="protein sequence ID" value="PWJ48130.1"/>
    <property type="molecule type" value="Genomic_DNA"/>
</dbReference>
<sequence>MTGSAFHARAGDFTPREAWNVLAADPRAVLVDVRTSAEWVFVGLPDLTPLGRRVVALEWTTFPDGANNPRFLAELEDVAPKDAQVMFLCRSGHRSVAAADAAARAGWMRSFNVLDGFEGDLDADGHRGVSGWRAEGLPWRQS</sequence>
<evidence type="ECO:0000259" key="1">
    <source>
        <dbReference type="PROSITE" id="PS50206"/>
    </source>
</evidence>
<name>A0A315ZT81_9ACTN</name>
<dbReference type="Pfam" id="PF00581">
    <property type="entry name" value="Rhodanese"/>
    <property type="match status" value="1"/>
</dbReference>
<protein>
    <submittedName>
        <fullName evidence="2">Rhodanese-related sulfurtransferase</fullName>
    </submittedName>
</protein>
<accession>A0A315ZT81</accession>
<dbReference type="InterPro" id="IPR044240">
    <property type="entry name" value="STR4-like"/>
</dbReference>
<dbReference type="PANTHER" id="PTHR47377">
    <property type="entry name" value="RHODANESE-LIKE DOMAIN-CONTAINING PROTEIN 4, CHLOROPLASTIC"/>
    <property type="match status" value="1"/>
</dbReference>
<comment type="caution">
    <text evidence="2">The sequence shown here is derived from an EMBL/GenBank/DDBJ whole genome shotgun (WGS) entry which is preliminary data.</text>
</comment>
<dbReference type="GO" id="GO:0016740">
    <property type="term" value="F:transferase activity"/>
    <property type="evidence" value="ECO:0007669"/>
    <property type="project" value="UniProtKB-KW"/>
</dbReference>
<feature type="domain" description="Rhodanese" evidence="1">
    <location>
        <begin position="24"/>
        <end position="129"/>
    </location>
</feature>
<organism evidence="2 3">
    <name type="scientific">Quadrisphaera granulorum</name>
    <dbReference type="NCBI Taxonomy" id="317664"/>
    <lineage>
        <taxon>Bacteria</taxon>
        <taxon>Bacillati</taxon>
        <taxon>Actinomycetota</taxon>
        <taxon>Actinomycetes</taxon>
        <taxon>Kineosporiales</taxon>
        <taxon>Kineosporiaceae</taxon>
        <taxon>Quadrisphaera</taxon>
    </lineage>
</organism>
<dbReference type="SMART" id="SM00450">
    <property type="entry name" value="RHOD"/>
    <property type="match status" value="1"/>
</dbReference>
<dbReference type="SUPFAM" id="SSF52821">
    <property type="entry name" value="Rhodanese/Cell cycle control phosphatase"/>
    <property type="match status" value="1"/>
</dbReference>
<proteinExistence type="predicted"/>
<dbReference type="Gene3D" id="3.40.250.10">
    <property type="entry name" value="Rhodanese-like domain"/>
    <property type="match status" value="1"/>
</dbReference>
<dbReference type="InterPro" id="IPR036873">
    <property type="entry name" value="Rhodanese-like_dom_sf"/>
</dbReference>
<dbReference type="Proteomes" id="UP000245469">
    <property type="component" value="Unassembled WGS sequence"/>
</dbReference>
<evidence type="ECO:0000313" key="3">
    <source>
        <dbReference type="Proteomes" id="UP000245469"/>
    </source>
</evidence>
<dbReference type="PROSITE" id="PS50206">
    <property type="entry name" value="RHODANESE_3"/>
    <property type="match status" value="1"/>
</dbReference>
<dbReference type="RefSeq" id="WP_109776124.1">
    <property type="nucleotide sequence ID" value="NZ_QGDQ01000032.1"/>
</dbReference>
<evidence type="ECO:0000313" key="2">
    <source>
        <dbReference type="EMBL" id="PWJ48130.1"/>
    </source>
</evidence>
<dbReference type="InterPro" id="IPR001763">
    <property type="entry name" value="Rhodanese-like_dom"/>
</dbReference>
<reference evidence="2 3" key="1">
    <citation type="submission" date="2018-03" db="EMBL/GenBank/DDBJ databases">
        <title>Genomic Encyclopedia of Archaeal and Bacterial Type Strains, Phase II (KMG-II): from individual species to whole genera.</title>
        <authorList>
            <person name="Goeker M."/>
        </authorList>
    </citation>
    <scope>NUCLEOTIDE SEQUENCE [LARGE SCALE GENOMIC DNA]</scope>
    <source>
        <strain evidence="2 3">DSM 44889</strain>
    </source>
</reference>
<dbReference type="PANTHER" id="PTHR47377:SF1">
    <property type="entry name" value="RHODANESE-LIKE DOMAIN-CONTAINING PROTEIN 4, CHLOROPLASTIC"/>
    <property type="match status" value="1"/>
</dbReference>
<dbReference type="CDD" id="cd01522">
    <property type="entry name" value="RHOD_1"/>
    <property type="match status" value="1"/>
</dbReference>
<dbReference type="OrthoDB" id="9815890at2"/>
<dbReference type="AlphaFoldDB" id="A0A315ZT81"/>
<keyword evidence="3" id="KW-1185">Reference proteome</keyword>